<protein>
    <submittedName>
        <fullName evidence="1">Uncharacterized protein</fullName>
    </submittedName>
</protein>
<name>A0A545SWE6_9RHOB</name>
<dbReference type="OrthoDB" id="4546670at2"/>
<dbReference type="RefSeq" id="WP_142853039.1">
    <property type="nucleotide sequence ID" value="NZ_FXWW01000001.1"/>
</dbReference>
<gene>
    <name evidence="1" type="ORF">FIL88_06970</name>
</gene>
<sequence length="136" mass="15856">MSETQPVYVRMVVPGNIDGFDARPGIFCAAYELKYRNDVDKISLEILLDLLGWFEEYLDAPDKFSRKKNDSHSDFTRGLSWFKPSATVYVQKMWQLKTLLGEWDYPVEVLKTRRPGRIIYEDNVQVVADPFSDTPR</sequence>
<comment type="caution">
    <text evidence="1">The sequence shown here is derived from an EMBL/GenBank/DDBJ whole genome shotgun (WGS) entry which is preliminary data.</text>
</comment>
<dbReference type="Proteomes" id="UP000315816">
    <property type="component" value="Unassembled WGS sequence"/>
</dbReference>
<evidence type="ECO:0000313" key="2">
    <source>
        <dbReference type="Proteomes" id="UP000315816"/>
    </source>
</evidence>
<evidence type="ECO:0000313" key="1">
    <source>
        <dbReference type="EMBL" id="TQV69289.1"/>
    </source>
</evidence>
<keyword evidence="2" id="KW-1185">Reference proteome</keyword>
<proteinExistence type="predicted"/>
<accession>A0A545SWE6</accession>
<reference evidence="1 2" key="1">
    <citation type="submission" date="2019-06" db="EMBL/GenBank/DDBJ databases">
        <title>A novel species of marine bacteria.</title>
        <authorList>
            <person name="Wang Y."/>
        </authorList>
    </citation>
    <scope>NUCLEOTIDE SEQUENCE [LARGE SCALE GENOMIC DNA]</scope>
    <source>
        <strain evidence="1 2">MA1-10</strain>
    </source>
</reference>
<dbReference type="EMBL" id="VICH01000004">
    <property type="protein sequence ID" value="TQV69289.1"/>
    <property type="molecule type" value="Genomic_DNA"/>
</dbReference>
<dbReference type="AlphaFoldDB" id="A0A545SWE6"/>
<organism evidence="1 2">
    <name type="scientific">Aliiroseovarius halocynthiae</name>
    <dbReference type="NCBI Taxonomy" id="985055"/>
    <lineage>
        <taxon>Bacteria</taxon>
        <taxon>Pseudomonadati</taxon>
        <taxon>Pseudomonadota</taxon>
        <taxon>Alphaproteobacteria</taxon>
        <taxon>Rhodobacterales</taxon>
        <taxon>Paracoccaceae</taxon>
        <taxon>Aliiroseovarius</taxon>
    </lineage>
</organism>